<name>A0ABS5YT96_9ACTN</name>
<dbReference type="RefSeq" id="WP_215789664.1">
    <property type="nucleotide sequence ID" value="NZ_JAHKKG010000007.1"/>
</dbReference>
<accession>A0ABS5YT96</accession>
<evidence type="ECO:0008006" key="4">
    <source>
        <dbReference type="Google" id="ProtNLM"/>
    </source>
</evidence>
<dbReference type="EMBL" id="JAHKKG010000007">
    <property type="protein sequence ID" value="MBU2666291.1"/>
    <property type="molecule type" value="Genomic_DNA"/>
</dbReference>
<keyword evidence="3" id="KW-1185">Reference proteome</keyword>
<proteinExistence type="predicted"/>
<evidence type="ECO:0000313" key="2">
    <source>
        <dbReference type="EMBL" id="MBU2666291.1"/>
    </source>
</evidence>
<keyword evidence="1" id="KW-0812">Transmembrane</keyword>
<evidence type="ECO:0000256" key="1">
    <source>
        <dbReference type="SAM" id="Phobius"/>
    </source>
</evidence>
<feature type="transmembrane region" description="Helical" evidence="1">
    <location>
        <begin position="12"/>
        <end position="31"/>
    </location>
</feature>
<protein>
    <recommendedName>
        <fullName evidence="4">DUF2802 domain-containing protein</fullName>
    </recommendedName>
</protein>
<gene>
    <name evidence="2" type="ORF">KOI35_22570</name>
</gene>
<dbReference type="Proteomes" id="UP001519654">
    <property type="component" value="Unassembled WGS sequence"/>
</dbReference>
<comment type="caution">
    <text evidence="2">The sequence shown here is derived from an EMBL/GenBank/DDBJ whole genome shotgun (WGS) entry which is preliminary data.</text>
</comment>
<keyword evidence="1" id="KW-0472">Membrane</keyword>
<reference evidence="2 3" key="1">
    <citation type="submission" date="2021-06" db="EMBL/GenBank/DDBJ databases">
        <title>Actinoplanes lichenicola sp. nov., and Actinoplanes ovalisporus sp. nov., isolated from lichen in Thailand.</title>
        <authorList>
            <person name="Saeng-In P."/>
            <person name="Kanchanasin P."/>
            <person name="Yuki M."/>
            <person name="Kudo T."/>
            <person name="Ohkuma M."/>
            <person name="Phongsopitanun W."/>
            <person name="Tanasupawat S."/>
        </authorList>
    </citation>
    <scope>NUCLEOTIDE SEQUENCE [LARGE SCALE GENOMIC DNA]</scope>
    <source>
        <strain evidence="2 3">NBRC 110975</strain>
    </source>
</reference>
<organism evidence="2 3">
    <name type="scientific">Paractinoplanes bogorensis</name>
    <dbReference type="NCBI Taxonomy" id="1610840"/>
    <lineage>
        <taxon>Bacteria</taxon>
        <taxon>Bacillati</taxon>
        <taxon>Actinomycetota</taxon>
        <taxon>Actinomycetes</taxon>
        <taxon>Micromonosporales</taxon>
        <taxon>Micromonosporaceae</taxon>
        <taxon>Paractinoplanes</taxon>
    </lineage>
</organism>
<sequence>MSTGGTDASLLQLVVGFFIVAAVISLLTVVLRRRRNARQDLMGTQLREMEARAAATRTRLNDVVTQIAETRPATPAFVPPPPVVASEPQFPDATAPSGGEHDAMADAYAWLRIAAMVEAGQREQAVELLSTTMSISPDEAELLVDGLTDAGGERRV</sequence>
<keyword evidence="1" id="KW-1133">Transmembrane helix</keyword>
<evidence type="ECO:0000313" key="3">
    <source>
        <dbReference type="Proteomes" id="UP001519654"/>
    </source>
</evidence>